<dbReference type="InterPro" id="IPR036866">
    <property type="entry name" value="RibonucZ/Hydroxyglut_hydro"/>
</dbReference>
<dbReference type="NCBIfam" id="TIGR00360">
    <property type="entry name" value="ComEC_N-term"/>
    <property type="match status" value="1"/>
</dbReference>
<evidence type="ECO:0000256" key="1">
    <source>
        <dbReference type="ARBA" id="ARBA00004651"/>
    </source>
</evidence>
<dbReference type="Proteomes" id="UP000185829">
    <property type="component" value="Unassembled WGS sequence"/>
</dbReference>
<dbReference type="GO" id="GO:0030420">
    <property type="term" value="P:establishment of competence for transformation"/>
    <property type="evidence" value="ECO:0007669"/>
    <property type="project" value="InterPro"/>
</dbReference>
<dbReference type="SUPFAM" id="SSF56281">
    <property type="entry name" value="Metallo-hydrolase/oxidoreductase"/>
    <property type="match status" value="1"/>
</dbReference>
<dbReference type="InterPro" id="IPR001279">
    <property type="entry name" value="Metallo-B-lactamas"/>
</dbReference>
<evidence type="ECO:0000256" key="6">
    <source>
        <dbReference type="SAM" id="Phobius"/>
    </source>
</evidence>
<dbReference type="PANTHER" id="PTHR30619">
    <property type="entry name" value="DNA INTERNALIZATION/COMPETENCE PROTEIN COMEC/REC2"/>
    <property type="match status" value="1"/>
</dbReference>
<dbReference type="InterPro" id="IPR004797">
    <property type="entry name" value="Competence_ComEC/Rec2"/>
</dbReference>
<dbReference type="Pfam" id="PF03772">
    <property type="entry name" value="Competence"/>
    <property type="match status" value="1"/>
</dbReference>
<evidence type="ECO:0000313" key="9">
    <source>
        <dbReference type="Proteomes" id="UP000185829"/>
    </source>
</evidence>
<dbReference type="InterPro" id="IPR035681">
    <property type="entry name" value="ComA-like_MBL"/>
</dbReference>
<gene>
    <name evidence="8" type="ORF">SAMN05878482_101753</name>
</gene>
<dbReference type="Pfam" id="PF00753">
    <property type="entry name" value="Lactamase_B"/>
    <property type="match status" value="1"/>
</dbReference>
<feature type="transmembrane region" description="Helical" evidence="6">
    <location>
        <begin position="30"/>
        <end position="58"/>
    </location>
</feature>
<dbReference type="CDD" id="cd07731">
    <property type="entry name" value="ComA-like_MBL-fold"/>
    <property type="match status" value="1"/>
</dbReference>
<accession>A0A9X8WHU7</accession>
<feature type="transmembrane region" description="Helical" evidence="6">
    <location>
        <begin position="94"/>
        <end position="115"/>
    </location>
</feature>
<reference evidence="8 9" key="1">
    <citation type="submission" date="2017-01" db="EMBL/GenBank/DDBJ databases">
        <authorList>
            <person name="Varghese N."/>
            <person name="Submissions S."/>
        </authorList>
    </citation>
    <scope>NUCLEOTIDE SEQUENCE [LARGE SCALE GENOMIC DNA]</scope>
    <source>
        <strain evidence="8 9">RUG2-6</strain>
    </source>
</reference>
<feature type="transmembrane region" description="Helical" evidence="6">
    <location>
        <begin position="190"/>
        <end position="207"/>
    </location>
</feature>
<feature type="transmembrane region" description="Helical" evidence="6">
    <location>
        <begin position="70"/>
        <end position="88"/>
    </location>
</feature>
<name>A0A9X8WHU7_9BACI</name>
<sequence length="504" mass="56045">MMVAILIFLPVYMLLSGASPSVVRSCLMAMLFFLILLFKKRISAGAAIGSTYMALLFLRPNMIYDIGFQLSFAVTFSIIMSSSIFLQYPKKTAQLFIISSICQLAALPILLFHFFEVSFLGVFLNVLYVPLYSIILLPLSLISLLIHLLLPPLGQLLISLLNFTFVLCNKAADAASDLPLASIPFGKPPFIMMALLVISLLGLYLTWDVSFEKSKTWCGIMIVLLLLQYNLQRFSPFGEVQILDVGQGDSILIILPFNRGNYLIDTGGQITFPIDTWAKKRKKFNTADDIIIPLLKSKGIHQLDKLILTHPDADHMGSAKELIGNFKVGEIIIGGWSEEQYREMDFVSMARDKKMKMTVLRRGDHWVAGGAPFAVLSPYEKKENKNDASIVLFTELGGLSWLLTGDMGEEGEKELLSTFPQLHADILKVGHHGSKTSSSAAFLEQIQPKAALISVGKDNRYGHPHGDVIGNLEKNGIKVFRTDEDGSIIYKYYKSSGTFRKTLP</sequence>
<keyword evidence="3 6" id="KW-0812">Transmembrane</keyword>
<evidence type="ECO:0000256" key="5">
    <source>
        <dbReference type="ARBA" id="ARBA00023136"/>
    </source>
</evidence>
<dbReference type="PANTHER" id="PTHR30619:SF1">
    <property type="entry name" value="RECOMBINATION PROTEIN 2"/>
    <property type="match status" value="1"/>
</dbReference>
<dbReference type="NCBIfam" id="TIGR00361">
    <property type="entry name" value="ComEC_Rec2"/>
    <property type="match status" value="1"/>
</dbReference>
<evidence type="ECO:0000256" key="3">
    <source>
        <dbReference type="ARBA" id="ARBA00022692"/>
    </source>
</evidence>
<keyword evidence="2" id="KW-1003">Cell membrane</keyword>
<organism evidence="8 9">
    <name type="scientific">Peribacillus simplex</name>
    <dbReference type="NCBI Taxonomy" id="1478"/>
    <lineage>
        <taxon>Bacteria</taxon>
        <taxon>Bacillati</taxon>
        <taxon>Bacillota</taxon>
        <taxon>Bacilli</taxon>
        <taxon>Bacillales</taxon>
        <taxon>Bacillaceae</taxon>
        <taxon>Peribacillus</taxon>
    </lineage>
</organism>
<dbReference type="SMART" id="SM00849">
    <property type="entry name" value="Lactamase_B"/>
    <property type="match status" value="1"/>
</dbReference>
<protein>
    <submittedName>
        <fullName evidence="8">DNA internalization-related competence protein ComEC/Rec2</fullName>
    </submittedName>
</protein>
<feature type="domain" description="Metallo-beta-lactamase" evidence="7">
    <location>
        <begin position="247"/>
        <end position="457"/>
    </location>
</feature>
<dbReference type="Gene3D" id="3.60.15.10">
    <property type="entry name" value="Ribonuclease Z/Hydroxyacylglutathione hydrolase-like"/>
    <property type="match status" value="1"/>
</dbReference>
<evidence type="ECO:0000256" key="2">
    <source>
        <dbReference type="ARBA" id="ARBA00022475"/>
    </source>
</evidence>
<comment type="caution">
    <text evidence="8">The sequence shown here is derived from an EMBL/GenBank/DDBJ whole genome shotgun (WGS) entry which is preliminary data.</text>
</comment>
<feature type="transmembrane region" description="Helical" evidence="6">
    <location>
        <begin position="127"/>
        <end position="150"/>
    </location>
</feature>
<comment type="subcellular location">
    <subcellularLocation>
        <location evidence="1">Cell membrane</location>
        <topology evidence="1">Multi-pass membrane protein</topology>
    </subcellularLocation>
</comment>
<evidence type="ECO:0000259" key="7">
    <source>
        <dbReference type="SMART" id="SM00849"/>
    </source>
</evidence>
<evidence type="ECO:0000256" key="4">
    <source>
        <dbReference type="ARBA" id="ARBA00022989"/>
    </source>
</evidence>
<dbReference type="AlphaFoldDB" id="A0A9X8WHU7"/>
<keyword evidence="4 6" id="KW-1133">Transmembrane helix</keyword>
<dbReference type="InterPro" id="IPR052159">
    <property type="entry name" value="Competence_DNA_uptake"/>
</dbReference>
<dbReference type="EMBL" id="FTMX01000001">
    <property type="protein sequence ID" value="SIQ25359.1"/>
    <property type="molecule type" value="Genomic_DNA"/>
</dbReference>
<evidence type="ECO:0000313" key="8">
    <source>
        <dbReference type="EMBL" id="SIQ25359.1"/>
    </source>
</evidence>
<dbReference type="GO" id="GO:0005886">
    <property type="term" value="C:plasma membrane"/>
    <property type="evidence" value="ECO:0007669"/>
    <property type="project" value="UniProtKB-SubCell"/>
</dbReference>
<proteinExistence type="predicted"/>
<keyword evidence="5 6" id="KW-0472">Membrane</keyword>
<dbReference type="InterPro" id="IPR004477">
    <property type="entry name" value="ComEC_N"/>
</dbReference>